<feature type="transmembrane region" description="Helical" evidence="1">
    <location>
        <begin position="21"/>
        <end position="38"/>
    </location>
</feature>
<keyword evidence="4" id="KW-1185">Reference proteome</keyword>
<feature type="transmembrane region" description="Helical" evidence="1">
    <location>
        <begin position="131"/>
        <end position="151"/>
    </location>
</feature>
<feature type="transmembrane region" description="Helical" evidence="1">
    <location>
        <begin position="50"/>
        <end position="69"/>
    </location>
</feature>
<organism evidence="3 4">
    <name type="scientific">Paludibaculum fermentans</name>
    <dbReference type="NCBI Taxonomy" id="1473598"/>
    <lineage>
        <taxon>Bacteria</taxon>
        <taxon>Pseudomonadati</taxon>
        <taxon>Acidobacteriota</taxon>
        <taxon>Terriglobia</taxon>
        <taxon>Bryobacterales</taxon>
        <taxon>Bryobacteraceae</taxon>
        <taxon>Paludibaculum</taxon>
    </lineage>
</organism>
<dbReference type="Pfam" id="PF06580">
    <property type="entry name" value="His_kinase"/>
    <property type="match status" value="1"/>
</dbReference>
<dbReference type="GO" id="GO:0016020">
    <property type="term" value="C:membrane"/>
    <property type="evidence" value="ECO:0007669"/>
    <property type="project" value="InterPro"/>
</dbReference>
<dbReference type="KEGG" id="pfer:IRI77_29900"/>
<dbReference type="RefSeq" id="WP_194448621.1">
    <property type="nucleotide sequence ID" value="NZ_CP063849.1"/>
</dbReference>
<evidence type="ECO:0000259" key="2">
    <source>
        <dbReference type="Pfam" id="PF06580"/>
    </source>
</evidence>
<dbReference type="EMBL" id="CP063849">
    <property type="protein sequence ID" value="QOY86952.1"/>
    <property type="molecule type" value="Genomic_DNA"/>
</dbReference>
<sequence>MNPAVPRDPSRIRVTWWKLSAVWVAFALFNATQVVLSVKAEMPEVPGTPLFIRAFLGWMIWAMATPLVVELGRRYPLRRPGLAVALPLHLATWICIAATRAVLLVVLATELLKYWPNEGKSTFLERLGGQFLAQLHMDLLAYVGVMIFCAWRESQQRLQERDVREAQLETQLSQAQLRALRAQLNPHFLFNTLNGISALVRDGNQTCAIRMLVGLSDLLRYVIDSPPDLEVELDEEIRFAKQYLDIQQMRYGERLGVNWSVPGELGGARVPSLILQPLLENAIQYGVAARNAAVNIRVSAAESSGVLRLTVNNDGPSLQENPRRAGVGIANTRQRLATLYGERAGLDVHDATPSGVEAVIHLPLREEPA</sequence>
<keyword evidence="1" id="KW-0812">Transmembrane</keyword>
<dbReference type="InterPro" id="IPR010559">
    <property type="entry name" value="Sig_transdc_His_kin_internal"/>
</dbReference>
<dbReference type="PANTHER" id="PTHR34220:SF7">
    <property type="entry name" value="SENSOR HISTIDINE KINASE YPDA"/>
    <property type="match status" value="1"/>
</dbReference>
<dbReference type="Gene3D" id="3.30.565.10">
    <property type="entry name" value="Histidine kinase-like ATPase, C-terminal domain"/>
    <property type="match status" value="1"/>
</dbReference>
<keyword evidence="1" id="KW-0472">Membrane</keyword>
<feature type="transmembrane region" description="Helical" evidence="1">
    <location>
        <begin position="90"/>
        <end position="111"/>
    </location>
</feature>
<keyword evidence="3" id="KW-0418">Kinase</keyword>
<reference evidence="3 4" key="1">
    <citation type="submission" date="2020-10" db="EMBL/GenBank/DDBJ databases">
        <title>Complete genome sequence of Paludibaculum fermentans P105T, a facultatively anaerobic acidobacterium capable of dissimilatory Fe(III) reduction.</title>
        <authorList>
            <person name="Dedysh S.N."/>
            <person name="Beletsky A.V."/>
            <person name="Kulichevskaya I.S."/>
            <person name="Mardanov A.V."/>
            <person name="Ravin N.V."/>
        </authorList>
    </citation>
    <scope>NUCLEOTIDE SEQUENCE [LARGE SCALE GENOMIC DNA]</scope>
    <source>
        <strain evidence="3 4">P105</strain>
    </source>
</reference>
<evidence type="ECO:0000313" key="4">
    <source>
        <dbReference type="Proteomes" id="UP000593892"/>
    </source>
</evidence>
<evidence type="ECO:0000256" key="1">
    <source>
        <dbReference type="SAM" id="Phobius"/>
    </source>
</evidence>
<dbReference type="AlphaFoldDB" id="A0A7S7NNL9"/>
<gene>
    <name evidence="3" type="ORF">IRI77_29900</name>
</gene>
<dbReference type="Proteomes" id="UP000593892">
    <property type="component" value="Chromosome"/>
</dbReference>
<protein>
    <submittedName>
        <fullName evidence="3">Sensor histidine kinase</fullName>
    </submittedName>
</protein>
<accession>A0A7S7NNL9</accession>
<dbReference type="InterPro" id="IPR036890">
    <property type="entry name" value="HATPase_C_sf"/>
</dbReference>
<name>A0A7S7NNL9_PALFE</name>
<dbReference type="SUPFAM" id="SSF55874">
    <property type="entry name" value="ATPase domain of HSP90 chaperone/DNA topoisomerase II/histidine kinase"/>
    <property type="match status" value="1"/>
</dbReference>
<feature type="domain" description="Signal transduction histidine kinase internal region" evidence="2">
    <location>
        <begin position="175"/>
        <end position="255"/>
    </location>
</feature>
<dbReference type="PANTHER" id="PTHR34220">
    <property type="entry name" value="SENSOR HISTIDINE KINASE YPDA"/>
    <property type="match status" value="1"/>
</dbReference>
<proteinExistence type="predicted"/>
<dbReference type="InterPro" id="IPR050640">
    <property type="entry name" value="Bact_2-comp_sensor_kinase"/>
</dbReference>
<dbReference type="GO" id="GO:0000155">
    <property type="term" value="F:phosphorelay sensor kinase activity"/>
    <property type="evidence" value="ECO:0007669"/>
    <property type="project" value="InterPro"/>
</dbReference>
<keyword evidence="3" id="KW-0808">Transferase</keyword>
<keyword evidence="1" id="KW-1133">Transmembrane helix</keyword>
<evidence type="ECO:0000313" key="3">
    <source>
        <dbReference type="EMBL" id="QOY86952.1"/>
    </source>
</evidence>